<dbReference type="EMBL" id="CP040324">
    <property type="protein sequence ID" value="QHB27048.1"/>
    <property type="molecule type" value="Genomic_DNA"/>
</dbReference>
<dbReference type="Gene3D" id="1.10.260.40">
    <property type="entry name" value="lambda repressor-like DNA-binding domains"/>
    <property type="match status" value="1"/>
</dbReference>
<dbReference type="InterPro" id="IPR001387">
    <property type="entry name" value="Cro/C1-type_HTH"/>
</dbReference>
<accession>A0AAE6R9X1</accession>
<dbReference type="SUPFAM" id="SSF47413">
    <property type="entry name" value="lambda repressor-like DNA-binding domains"/>
    <property type="match status" value="1"/>
</dbReference>
<evidence type="ECO:0000259" key="2">
    <source>
        <dbReference type="PROSITE" id="PS50943"/>
    </source>
</evidence>
<dbReference type="PANTHER" id="PTHR46797:SF2">
    <property type="entry name" value="TRANSCRIPTIONAL REGULATOR"/>
    <property type="match status" value="1"/>
</dbReference>
<name>A0AAE6R9X1_9PSED</name>
<keyword evidence="1" id="KW-0238">DNA-binding</keyword>
<proteinExistence type="predicted"/>
<dbReference type="PROSITE" id="PS50943">
    <property type="entry name" value="HTH_CROC1"/>
    <property type="match status" value="1"/>
</dbReference>
<dbReference type="SMART" id="SM00530">
    <property type="entry name" value="HTH_XRE"/>
    <property type="match status" value="1"/>
</dbReference>
<evidence type="ECO:0000256" key="1">
    <source>
        <dbReference type="ARBA" id="ARBA00023125"/>
    </source>
</evidence>
<dbReference type="CDD" id="cd00093">
    <property type="entry name" value="HTH_XRE"/>
    <property type="match status" value="1"/>
</dbReference>
<dbReference type="GO" id="GO:0003700">
    <property type="term" value="F:DNA-binding transcription factor activity"/>
    <property type="evidence" value="ECO:0007669"/>
    <property type="project" value="TreeGrafter"/>
</dbReference>
<gene>
    <name evidence="3" type="ORF">TCK1_1702</name>
</gene>
<evidence type="ECO:0000313" key="3">
    <source>
        <dbReference type="EMBL" id="QHB27048.1"/>
    </source>
</evidence>
<dbReference type="InterPro" id="IPR010982">
    <property type="entry name" value="Lambda_DNA-bd_dom_sf"/>
</dbReference>
<dbReference type="GO" id="GO:0003677">
    <property type="term" value="F:DNA binding"/>
    <property type="evidence" value="ECO:0007669"/>
    <property type="project" value="UniProtKB-KW"/>
</dbReference>
<dbReference type="PANTHER" id="PTHR46797">
    <property type="entry name" value="HTH-TYPE TRANSCRIPTIONAL REGULATOR"/>
    <property type="match status" value="1"/>
</dbReference>
<dbReference type="Proteomes" id="UP000464593">
    <property type="component" value="Chromosome"/>
</dbReference>
<protein>
    <submittedName>
        <fullName evidence="3">Cro/Cl family transcriptional regulator</fullName>
    </submittedName>
</protein>
<dbReference type="AlphaFoldDB" id="A0AAE6R9X1"/>
<evidence type="ECO:0000313" key="4">
    <source>
        <dbReference type="Proteomes" id="UP000464593"/>
    </source>
</evidence>
<organism evidence="3 4">
    <name type="scientific">Pseudomonas monteilii</name>
    <dbReference type="NCBI Taxonomy" id="76759"/>
    <lineage>
        <taxon>Bacteria</taxon>
        <taxon>Pseudomonadati</taxon>
        <taxon>Pseudomonadota</taxon>
        <taxon>Gammaproteobacteria</taxon>
        <taxon>Pseudomonadales</taxon>
        <taxon>Pseudomonadaceae</taxon>
        <taxon>Pseudomonas</taxon>
    </lineage>
</organism>
<dbReference type="InterPro" id="IPR050807">
    <property type="entry name" value="TransReg_Diox_bact_type"/>
</dbReference>
<reference evidence="3 4" key="1">
    <citation type="submission" date="2019-05" db="EMBL/GenBank/DDBJ databases">
        <title>Complete genome sequence of Pseudomonas Pseudomonas resinovorans.</title>
        <authorList>
            <person name="Chen H.-P."/>
        </authorList>
    </citation>
    <scope>NUCLEOTIDE SEQUENCE [LARGE SCALE GENOMIC DNA]</scope>
    <source>
        <strain evidence="3 4">TCU-CK1</strain>
    </source>
</reference>
<dbReference type="Pfam" id="PF01381">
    <property type="entry name" value="HTH_3"/>
    <property type="match status" value="1"/>
</dbReference>
<feature type="domain" description="HTH cro/C1-type" evidence="2">
    <location>
        <begin position="14"/>
        <end position="68"/>
    </location>
</feature>
<dbReference type="GO" id="GO:0005829">
    <property type="term" value="C:cytosol"/>
    <property type="evidence" value="ECO:0007669"/>
    <property type="project" value="TreeGrafter"/>
</dbReference>
<sequence>MKVHEEIEGLAVLIRDLRKFKGLTLGDLAQRIGRSVGFLSQVERGVSRPTVADLTAISEALGVSTAYFYKLEKPRELDWVTRPHERRTLHLAGGITDVLASPTISGAFSMLDSHLEPGPAAARSTWTTARSRAASCSKVN</sequence>